<protein>
    <submittedName>
        <fullName evidence="1">11502_t:CDS:1</fullName>
    </submittedName>
</protein>
<evidence type="ECO:0000313" key="2">
    <source>
        <dbReference type="Proteomes" id="UP000789860"/>
    </source>
</evidence>
<comment type="caution">
    <text evidence="1">The sequence shown here is derived from an EMBL/GenBank/DDBJ whole genome shotgun (WGS) entry which is preliminary data.</text>
</comment>
<name>A0ACA9MLX9_9GLOM</name>
<accession>A0ACA9MLX9</accession>
<proteinExistence type="predicted"/>
<reference evidence="1" key="1">
    <citation type="submission" date="2021-06" db="EMBL/GenBank/DDBJ databases">
        <authorList>
            <person name="Kallberg Y."/>
            <person name="Tangrot J."/>
            <person name="Rosling A."/>
        </authorList>
    </citation>
    <scope>NUCLEOTIDE SEQUENCE</scope>
    <source>
        <strain evidence="1">AU212A</strain>
    </source>
</reference>
<gene>
    <name evidence="1" type="ORF">SCALOS_LOCUS6391</name>
</gene>
<organism evidence="1 2">
    <name type="scientific">Scutellospora calospora</name>
    <dbReference type="NCBI Taxonomy" id="85575"/>
    <lineage>
        <taxon>Eukaryota</taxon>
        <taxon>Fungi</taxon>
        <taxon>Fungi incertae sedis</taxon>
        <taxon>Mucoromycota</taxon>
        <taxon>Glomeromycotina</taxon>
        <taxon>Glomeromycetes</taxon>
        <taxon>Diversisporales</taxon>
        <taxon>Gigasporaceae</taxon>
        <taxon>Scutellospora</taxon>
    </lineage>
</organism>
<sequence>MKFPRLKIKPVSEIIKKSYDNSRNKKSLLDALYYTWVLGKDEKFLLENKYTRKRIEETDALTKELINYLYDEQPRKKANISTNRLKKDK</sequence>
<feature type="non-terminal residue" evidence="1">
    <location>
        <position position="89"/>
    </location>
</feature>
<dbReference type="Proteomes" id="UP000789860">
    <property type="component" value="Unassembled WGS sequence"/>
</dbReference>
<keyword evidence="2" id="KW-1185">Reference proteome</keyword>
<dbReference type="EMBL" id="CAJVPM010012112">
    <property type="protein sequence ID" value="CAG8585973.1"/>
    <property type="molecule type" value="Genomic_DNA"/>
</dbReference>
<evidence type="ECO:0000313" key="1">
    <source>
        <dbReference type="EMBL" id="CAG8585973.1"/>
    </source>
</evidence>